<dbReference type="PANTHER" id="PTHR37299">
    <property type="entry name" value="TRANSCRIPTIONAL REGULATOR-RELATED"/>
    <property type="match status" value="1"/>
</dbReference>
<name>A0ABP8MG32_9BACT</name>
<dbReference type="Gene3D" id="3.40.50.2300">
    <property type="match status" value="1"/>
</dbReference>
<dbReference type="PROSITE" id="PS50930">
    <property type="entry name" value="HTH_LYTTR"/>
    <property type="match status" value="1"/>
</dbReference>
<protein>
    <submittedName>
        <fullName evidence="4">LytTR family DNA-binding domain-containing protein</fullName>
    </submittedName>
</protein>
<evidence type="ECO:0000259" key="2">
    <source>
        <dbReference type="PROSITE" id="PS50110"/>
    </source>
</evidence>
<reference evidence="5" key="1">
    <citation type="journal article" date="2019" name="Int. J. Syst. Evol. Microbiol.">
        <title>The Global Catalogue of Microorganisms (GCM) 10K type strain sequencing project: providing services to taxonomists for standard genome sequencing and annotation.</title>
        <authorList>
            <consortium name="The Broad Institute Genomics Platform"/>
            <consortium name="The Broad Institute Genome Sequencing Center for Infectious Disease"/>
            <person name="Wu L."/>
            <person name="Ma J."/>
        </authorList>
    </citation>
    <scope>NUCLEOTIDE SEQUENCE [LARGE SCALE GENOMIC DNA]</scope>
    <source>
        <strain evidence="5">JCM 31921</strain>
    </source>
</reference>
<dbReference type="Pfam" id="PF00072">
    <property type="entry name" value="Response_reg"/>
    <property type="match status" value="1"/>
</dbReference>
<dbReference type="Proteomes" id="UP001501410">
    <property type="component" value="Unassembled WGS sequence"/>
</dbReference>
<dbReference type="PANTHER" id="PTHR37299:SF1">
    <property type="entry name" value="STAGE 0 SPORULATION PROTEIN A HOMOLOG"/>
    <property type="match status" value="1"/>
</dbReference>
<gene>
    <name evidence="4" type="ORF">GCM10023092_05150</name>
</gene>
<accession>A0ABP8MG32</accession>
<dbReference type="GO" id="GO:0003677">
    <property type="term" value="F:DNA binding"/>
    <property type="evidence" value="ECO:0007669"/>
    <property type="project" value="UniProtKB-KW"/>
</dbReference>
<keyword evidence="1" id="KW-0597">Phosphoprotein</keyword>
<proteinExistence type="predicted"/>
<evidence type="ECO:0000256" key="1">
    <source>
        <dbReference type="PROSITE-ProRule" id="PRU00169"/>
    </source>
</evidence>
<dbReference type="RefSeq" id="WP_344822373.1">
    <property type="nucleotide sequence ID" value="NZ_BAABEZ010000002.1"/>
</dbReference>
<evidence type="ECO:0000313" key="5">
    <source>
        <dbReference type="Proteomes" id="UP001501410"/>
    </source>
</evidence>
<evidence type="ECO:0000313" key="4">
    <source>
        <dbReference type="EMBL" id="GAA4449982.1"/>
    </source>
</evidence>
<organism evidence="4 5">
    <name type="scientific">Rurimicrobium arvi</name>
    <dbReference type="NCBI Taxonomy" id="2049916"/>
    <lineage>
        <taxon>Bacteria</taxon>
        <taxon>Pseudomonadati</taxon>
        <taxon>Bacteroidota</taxon>
        <taxon>Chitinophagia</taxon>
        <taxon>Chitinophagales</taxon>
        <taxon>Chitinophagaceae</taxon>
        <taxon>Rurimicrobium</taxon>
    </lineage>
</organism>
<dbReference type="InterPro" id="IPR001789">
    <property type="entry name" value="Sig_transdc_resp-reg_receiver"/>
</dbReference>
<dbReference type="InterPro" id="IPR046947">
    <property type="entry name" value="LytR-like"/>
</dbReference>
<keyword evidence="4" id="KW-0238">DNA-binding</keyword>
<dbReference type="SMART" id="SM00850">
    <property type="entry name" value="LytTR"/>
    <property type="match status" value="1"/>
</dbReference>
<sequence length="253" mass="29243">MTHILIIEDEAKAARELANILKHIDDDINILAILDSVEECLQWFTVNKQPDLIFSDIQLADGLCFDLYNKVNIRSPVVFCTAFDEYMMNAFDTNAVSYLLKPVTREKVEKALDKFHTLKSVFEKNEHNKGLPGLLNQLKNNYKSVLLVHQKEKIIPVQVREIAYFYLDKTIVYITTLSHQRFYLTNTLEDLENALDPSMFYRANRQFIINKAAIANAERFFARKLVVKLVADTPEHLIVSKAKASDFLQWLEG</sequence>
<dbReference type="EMBL" id="BAABEZ010000002">
    <property type="protein sequence ID" value="GAA4449982.1"/>
    <property type="molecule type" value="Genomic_DNA"/>
</dbReference>
<feature type="domain" description="HTH LytTR-type" evidence="3">
    <location>
        <begin position="146"/>
        <end position="253"/>
    </location>
</feature>
<dbReference type="InterPro" id="IPR007492">
    <property type="entry name" value="LytTR_DNA-bd_dom"/>
</dbReference>
<dbReference type="SUPFAM" id="SSF52172">
    <property type="entry name" value="CheY-like"/>
    <property type="match status" value="1"/>
</dbReference>
<dbReference type="PROSITE" id="PS50110">
    <property type="entry name" value="RESPONSE_REGULATORY"/>
    <property type="match status" value="1"/>
</dbReference>
<dbReference type="SMART" id="SM00448">
    <property type="entry name" value="REC"/>
    <property type="match status" value="1"/>
</dbReference>
<feature type="domain" description="Response regulatory" evidence="2">
    <location>
        <begin position="3"/>
        <end position="116"/>
    </location>
</feature>
<feature type="modified residue" description="4-aspartylphosphate" evidence="1">
    <location>
        <position position="56"/>
    </location>
</feature>
<dbReference type="InterPro" id="IPR011006">
    <property type="entry name" value="CheY-like_superfamily"/>
</dbReference>
<evidence type="ECO:0000259" key="3">
    <source>
        <dbReference type="PROSITE" id="PS50930"/>
    </source>
</evidence>
<comment type="caution">
    <text evidence="4">The sequence shown here is derived from an EMBL/GenBank/DDBJ whole genome shotgun (WGS) entry which is preliminary data.</text>
</comment>
<keyword evidence="5" id="KW-1185">Reference proteome</keyword>
<dbReference type="Pfam" id="PF04397">
    <property type="entry name" value="LytTR"/>
    <property type="match status" value="1"/>
</dbReference>
<dbReference type="Gene3D" id="2.40.50.1020">
    <property type="entry name" value="LytTr DNA-binding domain"/>
    <property type="match status" value="1"/>
</dbReference>